<proteinExistence type="inferred from homology"/>
<dbReference type="HAMAP" id="MF_00736">
    <property type="entry name" value="Ribosomal_uL11"/>
    <property type="match status" value="1"/>
</dbReference>
<dbReference type="InterPro" id="IPR036769">
    <property type="entry name" value="Ribosomal_uL11_C_sf"/>
</dbReference>
<reference evidence="10" key="1">
    <citation type="submission" date="2015-11" db="EMBL/GenBank/DDBJ databases">
        <title>De novo transcriptome assembly of four potential Pierce s Disease insect vectors from Arizona vineyards.</title>
        <authorList>
            <person name="Tassone E.E."/>
        </authorList>
    </citation>
    <scope>NUCLEOTIDE SEQUENCE</scope>
</reference>
<evidence type="ECO:0000256" key="7">
    <source>
        <dbReference type="RuleBase" id="RU003978"/>
    </source>
</evidence>
<evidence type="ECO:0000256" key="4">
    <source>
        <dbReference type="ARBA" id="ARBA00038782"/>
    </source>
</evidence>
<feature type="domain" description="Large ribosomal subunit protein uL11 C-terminal" evidence="8">
    <location>
        <begin position="88"/>
        <end position="157"/>
    </location>
</feature>
<dbReference type="CDD" id="cd00349">
    <property type="entry name" value="Ribosomal_L11"/>
    <property type="match status" value="1"/>
</dbReference>
<dbReference type="GO" id="GO:0005762">
    <property type="term" value="C:mitochondrial large ribosomal subunit"/>
    <property type="evidence" value="ECO:0007669"/>
    <property type="project" value="TreeGrafter"/>
</dbReference>
<dbReference type="FunFam" id="1.10.10.250:FF:000003">
    <property type="entry name" value="Mitochondrial ribosomal protein L11"/>
    <property type="match status" value="1"/>
</dbReference>
<feature type="domain" description="Large ribosomal subunit protein uL11 N-terminal" evidence="9">
    <location>
        <begin position="24"/>
        <end position="82"/>
    </location>
</feature>
<dbReference type="AlphaFoldDB" id="A0A1B6K9S3"/>
<protein>
    <recommendedName>
        <fullName evidence="5">Large ribosomal subunit protein uL11m</fullName>
    </recommendedName>
    <alternativeName>
        <fullName evidence="6">39S ribosomal protein L11, mitochondrial</fullName>
    </alternativeName>
</protein>
<dbReference type="SMART" id="SM00649">
    <property type="entry name" value="RL11"/>
    <property type="match status" value="1"/>
</dbReference>
<dbReference type="InterPro" id="IPR020784">
    <property type="entry name" value="Ribosomal_uL11_N"/>
</dbReference>
<dbReference type="GO" id="GO:0006412">
    <property type="term" value="P:translation"/>
    <property type="evidence" value="ECO:0007669"/>
    <property type="project" value="InterPro"/>
</dbReference>
<keyword evidence="3 7" id="KW-0687">Ribonucleoprotein</keyword>
<sequence length="196" mass="22129">MAKVAGKMRNLKKVVEKVEHNPKIRTTIPAGKASPNPPLGPMLGQRGLNIAAFVKDFNERTKEMKPGIPLPTRVYVNPDRSYRLVIHKPPSMYYLMQAAGIQRAAMSPGNEVAGKITLKHVYEIAKIKMEDPPNSLKTMEYMCGQVIKTAQSMGIEVVKTLDPEEYQKFLEERQEIVAQQRKELDEKKEAKLLRTG</sequence>
<dbReference type="GO" id="GO:0070180">
    <property type="term" value="F:large ribosomal subunit rRNA binding"/>
    <property type="evidence" value="ECO:0007669"/>
    <property type="project" value="TreeGrafter"/>
</dbReference>
<dbReference type="Pfam" id="PF00298">
    <property type="entry name" value="Ribosomal_L11"/>
    <property type="match status" value="1"/>
</dbReference>
<name>A0A1B6K9S3_9HEMI</name>
<dbReference type="NCBIfam" id="TIGR01632">
    <property type="entry name" value="L11_bact"/>
    <property type="match status" value="1"/>
</dbReference>
<dbReference type="GO" id="GO:0003735">
    <property type="term" value="F:structural constituent of ribosome"/>
    <property type="evidence" value="ECO:0007669"/>
    <property type="project" value="InterPro"/>
</dbReference>
<evidence type="ECO:0000256" key="5">
    <source>
        <dbReference type="ARBA" id="ARBA00040104"/>
    </source>
</evidence>
<dbReference type="SUPFAM" id="SSF46906">
    <property type="entry name" value="Ribosomal protein L11, C-terminal domain"/>
    <property type="match status" value="1"/>
</dbReference>
<dbReference type="Gene3D" id="1.10.10.250">
    <property type="entry name" value="Ribosomal protein L11, C-terminal domain"/>
    <property type="match status" value="1"/>
</dbReference>
<dbReference type="InterPro" id="IPR020783">
    <property type="entry name" value="Ribosomal_uL11_C"/>
</dbReference>
<dbReference type="EMBL" id="GEBQ01031787">
    <property type="protein sequence ID" value="JAT08190.1"/>
    <property type="molecule type" value="Transcribed_RNA"/>
</dbReference>
<dbReference type="SUPFAM" id="SSF54747">
    <property type="entry name" value="Ribosomal L11/L12e N-terminal domain"/>
    <property type="match status" value="1"/>
</dbReference>
<dbReference type="Gene3D" id="3.30.1550.10">
    <property type="entry name" value="Ribosomal protein L11/L12, N-terminal domain"/>
    <property type="match status" value="1"/>
</dbReference>
<dbReference type="InterPro" id="IPR000911">
    <property type="entry name" value="Ribosomal_uL11"/>
</dbReference>
<organism evidence="10">
    <name type="scientific">Graphocephala atropunctata</name>
    <dbReference type="NCBI Taxonomy" id="36148"/>
    <lineage>
        <taxon>Eukaryota</taxon>
        <taxon>Metazoa</taxon>
        <taxon>Ecdysozoa</taxon>
        <taxon>Arthropoda</taxon>
        <taxon>Hexapoda</taxon>
        <taxon>Insecta</taxon>
        <taxon>Pterygota</taxon>
        <taxon>Neoptera</taxon>
        <taxon>Paraneoptera</taxon>
        <taxon>Hemiptera</taxon>
        <taxon>Auchenorrhyncha</taxon>
        <taxon>Membracoidea</taxon>
        <taxon>Cicadellidae</taxon>
        <taxon>Cicadellinae</taxon>
        <taxon>Cicadellini</taxon>
        <taxon>Graphocephala</taxon>
    </lineage>
</organism>
<dbReference type="PANTHER" id="PTHR11661:SF1">
    <property type="entry name" value="LARGE RIBOSOMAL SUBUNIT PROTEIN UL11M"/>
    <property type="match status" value="1"/>
</dbReference>
<dbReference type="Pfam" id="PF03946">
    <property type="entry name" value="Ribosomal_L11_N"/>
    <property type="match status" value="1"/>
</dbReference>
<keyword evidence="2 7" id="KW-0689">Ribosomal protein</keyword>
<evidence type="ECO:0000256" key="2">
    <source>
        <dbReference type="ARBA" id="ARBA00022980"/>
    </source>
</evidence>
<dbReference type="InterPro" id="IPR036796">
    <property type="entry name" value="Ribosomal_uL11_N_sf"/>
</dbReference>
<evidence type="ECO:0000256" key="1">
    <source>
        <dbReference type="ARBA" id="ARBA00010537"/>
    </source>
</evidence>
<evidence type="ECO:0000259" key="8">
    <source>
        <dbReference type="Pfam" id="PF00298"/>
    </source>
</evidence>
<evidence type="ECO:0000313" key="10">
    <source>
        <dbReference type="EMBL" id="JAT08190.1"/>
    </source>
</evidence>
<comment type="subunit">
    <text evidence="4">Component of the mitochondrial ribosome large subunit (39S) which comprises a 16S rRNA and about 50 distinct proteins.</text>
</comment>
<evidence type="ECO:0000259" key="9">
    <source>
        <dbReference type="Pfam" id="PF03946"/>
    </source>
</evidence>
<evidence type="ECO:0000256" key="6">
    <source>
        <dbReference type="ARBA" id="ARBA00041455"/>
    </source>
</evidence>
<dbReference type="PANTHER" id="PTHR11661">
    <property type="entry name" value="60S RIBOSOMAL PROTEIN L12"/>
    <property type="match status" value="1"/>
</dbReference>
<evidence type="ECO:0000256" key="3">
    <source>
        <dbReference type="ARBA" id="ARBA00023274"/>
    </source>
</evidence>
<dbReference type="InterPro" id="IPR006519">
    <property type="entry name" value="Ribosomal_uL11_bac-typ"/>
</dbReference>
<comment type="similarity">
    <text evidence="1 7">Belongs to the universal ribosomal protein uL11 family.</text>
</comment>
<accession>A0A1B6K9S3</accession>
<gene>
    <name evidence="10" type="ORF">g.12708</name>
</gene>